<accession>A0A9D4FBV1</accession>
<dbReference type="Gene3D" id="2.60.120.230">
    <property type="match status" value="1"/>
</dbReference>
<reference evidence="2" key="1">
    <citation type="journal article" date="2019" name="bioRxiv">
        <title>The Genome of the Zebra Mussel, Dreissena polymorpha: A Resource for Invasive Species Research.</title>
        <authorList>
            <person name="McCartney M.A."/>
            <person name="Auch B."/>
            <person name="Kono T."/>
            <person name="Mallez S."/>
            <person name="Zhang Y."/>
            <person name="Obille A."/>
            <person name="Becker A."/>
            <person name="Abrahante J.E."/>
            <person name="Garbe J."/>
            <person name="Badalamenti J.P."/>
            <person name="Herman A."/>
            <person name="Mangelson H."/>
            <person name="Liachko I."/>
            <person name="Sullivan S."/>
            <person name="Sone E.D."/>
            <person name="Koren S."/>
            <person name="Silverstein K.A.T."/>
            <person name="Beckman K.B."/>
            <person name="Gohl D.M."/>
        </authorList>
    </citation>
    <scope>NUCLEOTIDE SEQUENCE</scope>
    <source>
        <strain evidence="2">Duluth1</strain>
        <tissue evidence="2">Whole animal</tissue>
    </source>
</reference>
<dbReference type="InterPro" id="IPR014784">
    <property type="entry name" value="Cu2_ascorb_mOase-like_C"/>
</dbReference>
<reference evidence="2" key="2">
    <citation type="submission" date="2020-11" db="EMBL/GenBank/DDBJ databases">
        <authorList>
            <person name="McCartney M.A."/>
            <person name="Auch B."/>
            <person name="Kono T."/>
            <person name="Mallez S."/>
            <person name="Becker A."/>
            <person name="Gohl D.M."/>
            <person name="Silverstein K.A.T."/>
            <person name="Koren S."/>
            <person name="Bechman K.B."/>
            <person name="Herman A."/>
            <person name="Abrahante J.E."/>
            <person name="Garbe J."/>
        </authorList>
    </citation>
    <scope>NUCLEOTIDE SEQUENCE</scope>
    <source>
        <strain evidence="2">Duluth1</strain>
        <tissue evidence="2">Whole animal</tissue>
    </source>
</reference>
<evidence type="ECO:0000313" key="2">
    <source>
        <dbReference type="EMBL" id="KAH3792992.1"/>
    </source>
</evidence>
<dbReference type="AlphaFoldDB" id="A0A9D4FBV1"/>
<evidence type="ECO:0000313" key="3">
    <source>
        <dbReference type="Proteomes" id="UP000828390"/>
    </source>
</evidence>
<organism evidence="2 3">
    <name type="scientific">Dreissena polymorpha</name>
    <name type="common">Zebra mussel</name>
    <name type="synonym">Mytilus polymorpha</name>
    <dbReference type="NCBI Taxonomy" id="45954"/>
    <lineage>
        <taxon>Eukaryota</taxon>
        <taxon>Metazoa</taxon>
        <taxon>Spiralia</taxon>
        <taxon>Lophotrochozoa</taxon>
        <taxon>Mollusca</taxon>
        <taxon>Bivalvia</taxon>
        <taxon>Autobranchia</taxon>
        <taxon>Heteroconchia</taxon>
        <taxon>Euheterodonta</taxon>
        <taxon>Imparidentia</taxon>
        <taxon>Neoheterodontei</taxon>
        <taxon>Myida</taxon>
        <taxon>Dreissenoidea</taxon>
        <taxon>Dreissenidae</taxon>
        <taxon>Dreissena</taxon>
    </lineage>
</organism>
<dbReference type="GO" id="GO:0016715">
    <property type="term" value="F:oxidoreductase activity, acting on paired donors, with incorporation or reduction of molecular oxygen, reduced ascorbate as one donor, and incorporation of one atom of oxygen"/>
    <property type="evidence" value="ECO:0007669"/>
    <property type="project" value="InterPro"/>
</dbReference>
<protein>
    <submittedName>
        <fullName evidence="2">Uncharacterized protein</fullName>
    </submittedName>
</protein>
<evidence type="ECO:0000256" key="1">
    <source>
        <dbReference type="ARBA" id="ARBA00023157"/>
    </source>
</evidence>
<keyword evidence="3" id="KW-1185">Reference proteome</keyword>
<dbReference type="InterPro" id="IPR008977">
    <property type="entry name" value="PHM/PNGase_F_dom_sf"/>
</dbReference>
<dbReference type="Proteomes" id="UP000828390">
    <property type="component" value="Unassembled WGS sequence"/>
</dbReference>
<dbReference type="SUPFAM" id="SSF49742">
    <property type="entry name" value="PHM/PNGase F"/>
    <property type="match status" value="1"/>
</dbReference>
<keyword evidence="1" id="KW-1015">Disulfide bond</keyword>
<comment type="caution">
    <text evidence="2">The sequence shown here is derived from an EMBL/GenBank/DDBJ whole genome shotgun (WGS) entry which is preliminary data.</text>
</comment>
<dbReference type="EMBL" id="JAIWYP010000007">
    <property type="protein sequence ID" value="KAH3792992.1"/>
    <property type="molecule type" value="Genomic_DNA"/>
</dbReference>
<name>A0A9D4FBV1_DREPO</name>
<gene>
    <name evidence="2" type="ORF">DPMN_146494</name>
</gene>
<proteinExistence type="predicted"/>
<sequence>MAFYLTTNLRQYNAGALMIGQTYLQIPPFAVGHTEVGSCPGGCTRQIMTSKIHVTDVSNHMHFLGKRYQCCILKFIKGPPATS</sequence>